<dbReference type="Proteomes" id="UP000305401">
    <property type="component" value="Unassembled WGS sequence"/>
</dbReference>
<evidence type="ECO:0000313" key="1">
    <source>
        <dbReference type="EMBL" id="THG52097.1"/>
    </source>
</evidence>
<comment type="caution">
    <text evidence="1">The sequence shown here is derived from an EMBL/GenBank/DDBJ whole genome shotgun (WGS) entry which is preliminary data.</text>
</comment>
<protein>
    <submittedName>
        <fullName evidence="1">Uncharacterized protein</fullName>
    </submittedName>
</protein>
<dbReference type="EMBL" id="SSTG01000050">
    <property type="protein sequence ID" value="THG52097.1"/>
    <property type="molecule type" value="Genomic_DNA"/>
</dbReference>
<accession>A0AC61S5P7</accession>
<sequence length="167" mass="17910">MEPVITNGTTGAKHVSSSPLTLQITQQEASDLLMSDIDSRLVKVRPMATPVDQISRQGGARQCKSMEVDYYSVDSLPRETVITADKAASENETGVVSVENGKIFAPSDTLMALITDASGSPVTDCAAPVFYVDDVSADRLTLRVVNPVPDENDNIFPLLAKGTKLIR</sequence>
<name>A0AC61S5P7_9BACT</name>
<gene>
    <name evidence="1" type="ORF">E5990_05480</name>
</gene>
<proteinExistence type="predicted"/>
<keyword evidence="2" id="KW-1185">Reference proteome</keyword>
<evidence type="ECO:0000313" key="2">
    <source>
        <dbReference type="Proteomes" id="UP000305401"/>
    </source>
</evidence>
<feature type="non-terminal residue" evidence="1">
    <location>
        <position position="167"/>
    </location>
</feature>
<reference evidence="1" key="1">
    <citation type="submission" date="2019-04" db="EMBL/GenBank/DDBJ databases">
        <title>Microbes associate with the intestines of laboratory mice.</title>
        <authorList>
            <person name="Navarre W."/>
            <person name="Wong E."/>
            <person name="Huang K.C."/>
            <person name="Tropini C."/>
            <person name="Ng K."/>
            <person name="Yu B."/>
        </authorList>
    </citation>
    <scope>NUCLEOTIDE SEQUENCE</scope>
    <source>
        <strain evidence="1">NM86_A22</strain>
    </source>
</reference>
<organism evidence="1 2">
    <name type="scientific">Muribaculum caecicola</name>
    <dbReference type="NCBI Taxonomy" id="3038144"/>
    <lineage>
        <taxon>Bacteria</taxon>
        <taxon>Pseudomonadati</taxon>
        <taxon>Bacteroidota</taxon>
        <taxon>Bacteroidia</taxon>
        <taxon>Bacteroidales</taxon>
        <taxon>Muribaculaceae</taxon>
        <taxon>Muribaculum</taxon>
    </lineage>
</organism>